<dbReference type="SUPFAM" id="SSF50978">
    <property type="entry name" value="WD40 repeat-like"/>
    <property type="match status" value="1"/>
</dbReference>
<sequence length="443" mass="47984">MQGQSVDEPRDKNARLPSERGPSTASSMCLGGSQATALPQAHSERVFDLAFDKSNRWMASASDAEDVKIWDVAASGEVPKLLQRLPHAAEVLRVAWKGQPRDGEQSRDGERVADLPNTTSWFATGTAAGAVRIYCVAAQAKSERNPNKSHDQKEAGATFALKTEFAHPGPDQQIYALLWLETTELNSQPSLMTAADDKIYWWDVENQSLTNTWAFDSVAPTTEPGNRAAYGGVKRNPANICYIFDAVAGELYPGQGEDVVCVALSDGSVRVLDRRSARTVARVQGAEGHLTALHLATHEHLLLACGGRGDVVAFDTRTFSVRAVLKGHGRPVFGAALVPPDLTNCVGSEAINAPMVMTWSTDTTLRFFDLNTGNSAARHVVCHPRFPILTCAFRPGHRQLVLGGGTGVPEPHTHLPEDLQKTEKCCAHGDVKPPSLLYYNFHG</sequence>
<dbReference type="EMBL" id="AZIL01000609">
    <property type="protein sequence ID" value="EWM26602.1"/>
    <property type="molecule type" value="Genomic_DNA"/>
</dbReference>
<feature type="compositionally biased region" description="Basic and acidic residues" evidence="4">
    <location>
        <begin position="7"/>
        <end position="18"/>
    </location>
</feature>
<dbReference type="PANTHER" id="PTHR19848:SF8">
    <property type="entry name" value="F-BOX AND WD REPEAT DOMAIN CONTAINING 7"/>
    <property type="match status" value="1"/>
</dbReference>
<dbReference type="SMART" id="SM00320">
    <property type="entry name" value="WD40"/>
    <property type="match status" value="5"/>
</dbReference>
<dbReference type="PROSITE" id="PS50294">
    <property type="entry name" value="WD_REPEATS_REGION"/>
    <property type="match status" value="1"/>
</dbReference>
<dbReference type="PANTHER" id="PTHR19848">
    <property type="entry name" value="WD40 REPEAT PROTEIN"/>
    <property type="match status" value="1"/>
</dbReference>
<evidence type="ECO:0000256" key="3">
    <source>
        <dbReference type="PROSITE-ProRule" id="PRU00221"/>
    </source>
</evidence>
<dbReference type="InterPro" id="IPR036322">
    <property type="entry name" value="WD40_repeat_dom_sf"/>
</dbReference>
<evidence type="ECO:0000313" key="6">
    <source>
        <dbReference type="Proteomes" id="UP000019335"/>
    </source>
</evidence>
<dbReference type="Pfam" id="PF00400">
    <property type="entry name" value="WD40"/>
    <property type="match status" value="1"/>
</dbReference>
<comment type="caution">
    <text evidence="5">The sequence shown here is derived from an EMBL/GenBank/DDBJ whole genome shotgun (WGS) entry which is preliminary data.</text>
</comment>
<dbReference type="Gene3D" id="2.130.10.10">
    <property type="entry name" value="YVTN repeat-like/Quinoprotein amine dehydrogenase"/>
    <property type="match status" value="2"/>
</dbReference>
<evidence type="ECO:0000313" key="5">
    <source>
        <dbReference type="EMBL" id="EWM26602.1"/>
    </source>
</evidence>
<accession>W7TKJ2</accession>
<protein>
    <submittedName>
        <fullName evidence="5">Ribosome assembly protein 4</fullName>
    </submittedName>
</protein>
<dbReference type="InterPro" id="IPR001680">
    <property type="entry name" value="WD40_rpt"/>
</dbReference>
<dbReference type="AlphaFoldDB" id="W7TKJ2"/>
<dbReference type="InterPro" id="IPR015943">
    <property type="entry name" value="WD40/YVTN_repeat-like_dom_sf"/>
</dbReference>
<evidence type="ECO:0000256" key="2">
    <source>
        <dbReference type="ARBA" id="ARBA00022737"/>
    </source>
</evidence>
<gene>
    <name evidence="5" type="ORF">Naga_100001g110</name>
</gene>
<keyword evidence="2" id="KW-0677">Repeat</keyword>
<name>W7TKJ2_9STRA</name>
<reference evidence="5 6" key="1">
    <citation type="journal article" date="2014" name="Mol. Plant">
        <title>Chromosome Scale Genome Assembly and Transcriptome Profiling of Nannochloropsis gaditana in Nitrogen Depletion.</title>
        <authorList>
            <person name="Corteggiani Carpinelli E."/>
            <person name="Telatin A."/>
            <person name="Vitulo N."/>
            <person name="Forcato C."/>
            <person name="D'Angelo M."/>
            <person name="Schiavon R."/>
            <person name="Vezzi A."/>
            <person name="Giacometti G.M."/>
            <person name="Morosinotto T."/>
            <person name="Valle G."/>
        </authorList>
    </citation>
    <scope>NUCLEOTIDE SEQUENCE [LARGE SCALE GENOMIC DNA]</scope>
    <source>
        <strain evidence="5 6">B-31</strain>
    </source>
</reference>
<proteinExistence type="predicted"/>
<dbReference type="PROSITE" id="PS50082">
    <property type="entry name" value="WD_REPEATS_2"/>
    <property type="match status" value="1"/>
</dbReference>
<feature type="repeat" description="WD" evidence="3">
    <location>
        <begin position="39"/>
        <end position="80"/>
    </location>
</feature>
<organism evidence="5 6">
    <name type="scientific">Nannochloropsis gaditana</name>
    <dbReference type="NCBI Taxonomy" id="72520"/>
    <lineage>
        <taxon>Eukaryota</taxon>
        <taxon>Sar</taxon>
        <taxon>Stramenopiles</taxon>
        <taxon>Ochrophyta</taxon>
        <taxon>Eustigmatophyceae</taxon>
        <taxon>Eustigmatales</taxon>
        <taxon>Monodopsidaceae</taxon>
        <taxon>Nannochloropsis</taxon>
    </lineage>
</organism>
<dbReference type="Proteomes" id="UP000019335">
    <property type="component" value="Chromosome 8"/>
</dbReference>
<keyword evidence="1 3" id="KW-0853">WD repeat</keyword>
<feature type="region of interest" description="Disordered" evidence="4">
    <location>
        <begin position="1"/>
        <end position="34"/>
    </location>
</feature>
<evidence type="ECO:0000256" key="1">
    <source>
        <dbReference type="ARBA" id="ARBA00022574"/>
    </source>
</evidence>
<feature type="compositionally biased region" description="Polar residues" evidence="4">
    <location>
        <begin position="21"/>
        <end position="34"/>
    </location>
</feature>
<dbReference type="OrthoDB" id="538223at2759"/>
<evidence type="ECO:0000256" key="4">
    <source>
        <dbReference type="SAM" id="MobiDB-lite"/>
    </source>
</evidence>
<keyword evidence="6" id="KW-1185">Reference proteome</keyword>